<feature type="transmembrane region" description="Helical" evidence="1">
    <location>
        <begin position="108"/>
        <end position="127"/>
    </location>
</feature>
<evidence type="ECO:0000313" key="3">
    <source>
        <dbReference type="Proteomes" id="UP000095645"/>
    </source>
</evidence>
<accession>A0A174EWZ2</accession>
<feature type="transmembrane region" description="Helical" evidence="1">
    <location>
        <begin position="16"/>
        <end position="37"/>
    </location>
</feature>
<gene>
    <name evidence="2" type="ORF">ERS852476_02765</name>
</gene>
<feature type="transmembrane region" description="Helical" evidence="1">
    <location>
        <begin position="139"/>
        <end position="158"/>
    </location>
</feature>
<protein>
    <submittedName>
        <fullName evidence="2">Uncharacterized protein conserved in bacteria</fullName>
    </submittedName>
</protein>
<sequence>MLIIMHIFDKLKIEKCLVFAAPFLLMGDLILGKYSVLLLGREFPYILVRNFLFVGIPYFCIGRLIRNGFGQKVKKKVLAIFLIVFSATSLLERFALVSLNVNSARDHYISTTLLAITVFLFTLQCHGSNKTLALIGRKYSTWLYILHPIFITCIGMVAHKVGVYGIYKFIAPIVVYITTLIFLMIVDKIKMAAVIDR</sequence>
<dbReference type="AlphaFoldDB" id="A0A174EWZ2"/>
<keyword evidence="1" id="KW-0812">Transmembrane</keyword>
<feature type="transmembrane region" description="Helical" evidence="1">
    <location>
        <begin position="164"/>
        <end position="186"/>
    </location>
</feature>
<keyword evidence="1" id="KW-0472">Membrane</keyword>
<proteinExistence type="predicted"/>
<name>A0A174EWZ2_9FIRM</name>
<dbReference type="Proteomes" id="UP000095645">
    <property type="component" value="Unassembled WGS sequence"/>
</dbReference>
<evidence type="ECO:0000313" key="2">
    <source>
        <dbReference type="EMBL" id="CUO40540.1"/>
    </source>
</evidence>
<evidence type="ECO:0000256" key="1">
    <source>
        <dbReference type="SAM" id="Phobius"/>
    </source>
</evidence>
<dbReference type="EMBL" id="CYZP01000027">
    <property type="protein sequence ID" value="CUO40540.1"/>
    <property type="molecule type" value="Genomic_DNA"/>
</dbReference>
<keyword evidence="1" id="KW-1133">Transmembrane helix</keyword>
<organism evidence="2 3">
    <name type="scientific">Blautia obeum</name>
    <dbReference type="NCBI Taxonomy" id="40520"/>
    <lineage>
        <taxon>Bacteria</taxon>
        <taxon>Bacillati</taxon>
        <taxon>Bacillota</taxon>
        <taxon>Clostridia</taxon>
        <taxon>Lachnospirales</taxon>
        <taxon>Lachnospiraceae</taxon>
        <taxon>Blautia</taxon>
    </lineage>
</organism>
<reference evidence="2 3" key="1">
    <citation type="submission" date="2015-09" db="EMBL/GenBank/DDBJ databases">
        <authorList>
            <consortium name="Pathogen Informatics"/>
        </authorList>
    </citation>
    <scope>NUCLEOTIDE SEQUENCE [LARGE SCALE GENOMIC DNA]</scope>
    <source>
        <strain evidence="2 3">2789STDY5834861</strain>
    </source>
</reference>
<feature type="transmembrane region" description="Helical" evidence="1">
    <location>
        <begin position="43"/>
        <end position="65"/>
    </location>
</feature>
<feature type="transmembrane region" description="Helical" evidence="1">
    <location>
        <begin position="77"/>
        <end position="96"/>
    </location>
</feature>